<dbReference type="AlphaFoldDB" id="A0A2P6MSG4"/>
<keyword evidence="2" id="KW-0472">Membrane</keyword>
<protein>
    <submittedName>
        <fullName evidence="3">Uncharacterized protein</fullName>
    </submittedName>
</protein>
<evidence type="ECO:0000313" key="3">
    <source>
        <dbReference type="EMBL" id="PRP74627.1"/>
    </source>
</evidence>
<feature type="region of interest" description="Disordered" evidence="1">
    <location>
        <begin position="205"/>
        <end position="228"/>
    </location>
</feature>
<evidence type="ECO:0000256" key="1">
    <source>
        <dbReference type="SAM" id="MobiDB-lite"/>
    </source>
</evidence>
<proteinExistence type="predicted"/>
<gene>
    <name evidence="3" type="ORF">PROFUN_03549</name>
</gene>
<keyword evidence="4" id="KW-1185">Reference proteome</keyword>
<evidence type="ECO:0000313" key="4">
    <source>
        <dbReference type="Proteomes" id="UP000241769"/>
    </source>
</evidence>
<dbReference type="Proteomes" id="UP000241769">
    <property type="component" value="Unassembled WGS sequence"/>
</dbReference>
<dbReference type="EMBL" id="MDYQ01000448">
    <property type="protein sequence ID" value="PRP74627.1"/>
    <property type="molecule type" value="Genomic_DNA"/>
</dbReference>
<feature type="transmembrane region" description="Helical" evidence="2">
    <location>
        <begin position="154"/>
        <end position="173"/>
    </location>
</feature>
<keyword evidence="2" id="KW-1133">Transmembrane helix</keyword>
<feature type="transmembrane region" description="Helical" evidence="2">
    <location>
        <begin position="6"/>
        <end position="26"/>
    </location>
</feature>
<feature type="transmembrane region" description="Helical" evidence="2">
    <location>
        <begin position="125"/>
        <end position="148"/>
    </location>
</feature>
<reference evidence="3 4" key="1">
    <citation type="journal article" date="2018" name="Genome Biol. Evol.">
        <title>Multiple Roots of Fruiting Body Formation in Amoebozoa.</title>
        <authorList>
            <person name="Hillmann F."/>
            <person name="Forbes G."/>
            <person name="Novohradska S."/>
            <person name="Ferling I."/>
            <person name="Riege K."/>
            <person name="Groth M."/>
            <person name="Westermann M."/>
            <person name="Marz M."/>
            <person name="Spaller T."/>
            <person name="Winckler T."/>
            <person name="Schaap P."/>
            <person name="Glockner G."/>
        </authorList>
    </citation>
    <scope>NUCLEOTIDE SEQUENCE [LARGE SCALE GENOMIC DNA]</scope>
    <source>
        <strain evidence="3 4">Jena</strain>
    </source>
</reference>
<accession>A0A2P6MSG4</accession>
<organism evidence="3 4">
    <name type="scientific">Planoprotostelium fungivorum</name>
    <dbReference type="NCBI Taxonomy" id="1890364"/>
    <lineage>
        <taxon>Eukaryota</taxon>
        <taxon>Amoebozoa</taxon>
        <taxon>Evosea</taxon>
        <taxon>Variosea</taxon>
        <taxon>Cavosteliida</taxon>
        <taxon>Cavosteliaceae</taxon>
        <taxon>Planoprotostelium</taxon>
    </lineage>
</organism>
<feature type="compositionally biased region" description="Polar residues" evidence="1">
    <location>
        <begin position="209"/>
        <end position="228"/>
    </location>
</feature>
<sequence length="228" mass="25856">MVESTLFAHIILTGLALCFLYIFSFFKNYGPKIGIRLYATGHIIGLTLLVAGTWVLCPIGITQTDQQIPRLSSTVTHAHIVAGHICVAFCMILPFLGGLSRYLLNHYENVHNREFLQSWYYEFATSIIGRILLAALLPITVLLGILSLHSFQGYLIAFWVIPVLLAITLYIIARLLEKHVRAMSQVVHEREQLIMERKRDNIVDDNYDSKSYSGTQEQYSRSDASSYT</sequence>
<name>A0A2P6MSG4_9EUKA</name>
<dbReference type="InParanoid" id="A0A2P6MSG4"/>
<comment type="caution">
    <text evidence="3">The sequence shown here is derived from an EMBL/GenBank/DDBJ whole genome shotgun (WGS) entry which is preliminary data.</text>
</comment>
<evidence type="ECO:0000256" key="2">
    <source>
        <dbReference type="SAM" id="Phobius"/>
    </source>
</evidence>
<feature type="transmembrane region" description="Helical" evidence="2">
    <location>
        <begin position="38"/>
        <end position="61"/>
    </location>
</feature>
<keyword evidence="2" id="KW-0812">Transmembrane</keyword>
<feature type="transmembrane region" description="Helical" evidence="2">
    <location>
        <begin position="81"/>
        <end position="104"/>
    </location>
</feature>